<evidence type="ECO:0000259" key="4">
    <source>
        <dbReference type="Pfam" id="PF13649"/>
    </source>
</evidence>
<feature type="domain" description="Methyltransferase" evidence="4">
    <location>
        <begin position="36"/>
        <end position="125"/>
    </location>
</feature>
<reference evidence="6" key="1">
    <citation type="journal article" date="2019" name="Int. J. Syst. Evol. Microbiol.">
        <title>The Global Catalogue of Microorganisms (GCM) 10K type strain sequencing project: providing services to taxonomists for standard genome sequencing and annotation.</title>
        <authorList>
            <consortium name="The Broad Institute Genomics Platform"/>
            <consortium name="The Broad Institute Genome Sequencing Center for Infectious Disease"/>
            <person name="Wu L."/>
            <person name="Ma J."/>
        </authorList>
    </citation>
    <scope>NUCLEOTIDE SEQUENCE [LARGE SCALE GENOMIC DNA]</scope>
    <source>
        <strain evidence="6">KCTC 42087</strain>
    </source>
</reference>
<keyword evidence="6" id="KW-1185">Reference proteome</keyword>
<dbReference type="EMBL" id="JBHSON010000135">
    <property type="protein sequence ID" value="MFC5754067.1"/>
    <property type="molecule type" value="Genomic_DNA"/>
</dbReference>
<dbReference type="EC" id="2.1.1.64" evidence="5"/>
<dbReference type="InterPro" id="IPR029063">
    <property type="entry name" value="SAM-dependent_MTases_sf"/>
</dbReference>
<dbReference type="PANTHER" id="PTHR43464:SF19">
    <property type="entry name" value="UBIQUINONE BIOSYNTHESIS O-METHYLTRANSFERASE, MITOCHONDRIAL"/>
    <property type="match status" value="1"/>
</dbReference>
<organism evidence="5 6">
    <name type="scientific">Actinomadura rugatobispora</name>
    <dbReference type="NCBI Taxonomy" id="1994"/>
    <lineage>
        <taxon>Bacteria</taxon>
        <taxon>Bacillati</taxon>
        <taxon>Actinomycetota</taxon>
        <taxon>Actinomycetes</taxon>
        <taxon>Streptosporangiales</taxon>
        <taxon>Thermomonosporaceae</taxon>
        <taxon>Actinomadura</taxon>
    </lineage>
</organism>
<protein>
    <submittedName>
        <fullName evidence="5">Class I SAM-dependent methyltransferase</fullName>
        <ecNumber evidence="5">2.1.1.222</ecNumber>
        <ecNumber evidence="5">2.1.1.64</ecNumber>
    </submittedName>
</protein>
<evidence type="ECO:0000256" key="2">
    <source>
        <dbReference type="ARBA" id="ARBA00022679"/>
    </source>
</evidence>
<dbReference type="GO" id="GO:0102208">
    <property type="term" value="F:2-polyprenyl-6-hydroxyphenol methylase activity"/>
    <property type="evidence" value="ECO:0007669"/>
    <property type="project" value="UniProtKB-EC"/>
</dbReference>
<evidence type="ECO:0000256" key="3">
    <source>
        <dbReference type="ARBA" id="ARBA00022691"/>
    </source>
</evidence>
<keyword evidence="1 5" id="KW-0489">Methyltransferase</keyword>
<dbReference type="SUPFAM" id="SSF53335">
    <property type="entry name" value="S-adenosyl-L-methionine-dependent methyltransferases"/>
    <property type="match status" value="1"/>
</dbReference>
<dbReference type="PANTHER" id="PTHR43464">
    <property type="entry name" value="METHYLTRANSFERASE"/>
    <property type="match status" value="1"/>
</dbReference>
<dbReference type="Pfam" id="PF13649">
    <property type="entry name" value="Methyltransf_25"/>
    <property type="match status" value="1"/>
</dbReference>
<dbReference type="GO" id="GO:0032259">
    <property type="term" value="P:methylation"/>
    <property type="evidence" value="ECO:0007669"/>
    <property type="project" value="UniProtKB-KW"/>
</dbReference>
<sequence>MAATASDPAAGGYWNHNTHYHGLVLRAVPRGCRDALDAGCGDGLLVRRLAARSGQVTGLDRSAGMVAAAREASGHLANVGFVEADLLSHDLPREGYDFVCSVATVHHMDFGAALTRMRELLRPRGTLVVIGLARTGSAGDLLYSLAGVPVHHYHRLRHRRRAGEPGAPLAEPGMTWGQVRQESQRLLPGARFQRHALWRYSVTWRKPPGEDPAA</sequence>
<comment type="caution">
    <text evidence="5">The sequence shown here is derived from an EMBL/GenBank/DDBJ whole genome shotgun (WGS) entry which is preliminary data.</text>
</comment>
<evidence type="ECO:0000256" key="1">
    <source>
        <dbReference type="ARBA" id="ARBA00022603"/>
    </source>
</evidence>
<dbReference type="InterPro" id="IPR041698">
    <property type="entry name" value="Methyltransf_25"/>
</dbReference>
<dbReference type="RefSeq" id="WP_378291766.1">
    <property type="nucleotide sequence ID" value="NZ_JBHSON010000135.1"/>
</dbReference>
<dbReference type="CDD" id="cd02440">
    <property type="entry name" value="AdoMet_MTases"/>
    <property type="match status" value="1"/>
</dbReference>
<accession>A0ABW1AHJ6</accession>
<name>A0ABW1AHJ6_9ACTN</name>
<evidence type="ECO:0000313" key="5">
    <source>
        <dbReference type="EMBL" id="MFC5754067.1"/>
    </source>
</evidence>
<dbReference type="GO" id="GO:0061542">
    <property type="term" value="F:3-demethylubiquinol 3-O-methyltransferase activity"/>
    <property type="evidence" value="ECO:0007669"/>
    <property type="project" value="UniProtKB-EC"/>
</dbReference>
<gene>
    <name evidence="5" type="ORF">ACFPZN_51330</name>
</gene>
<dbReference type="Proteomes" id="UP001596074">
    <property type="component" value="Unassembled WGS sequence"/>
</dbReference>
<dbReference type="Gene3D" id="3.40.50.150">
    <property type="entry name" value="Vaccinia Virus protein VP39"/>
    <property type="match status" value="1"/>
</dbReference>
<keyword evidence="3" id="KW-0949">S-adenosyl-L-methionine</keyword>
<evidence type="ECO:0000313" key="6">
    <source>
        <dbReference type="Proteomes" id="UP001596074"/>
    </source>
</evidence>
<proteinExistence type="predicted"/>
<dbReference type="EC" id="2.1.1.222" evidence="5"/>
<keyword evidence="2 5" id="KW-0808">Transferase</keyword>